<dbReference type="Proteomes" id="UP000323142">
    <property type="component" value="Unassembled WGS sequence"/>
</dbReference>
<dbReference type="InterPro" id="IPR007844">
    <property type="entry name" value="AsmA"/>
</dbReference>
<sequence length="622" mass="66171">MNRRFLPFVLALGLGALGIALAPWTVSTSAMVERIDGQIQDLFGLDLDVKGRSTIAFLPVPRVKFEDFSLKTLDGAPVIEGGLLRGELRVLPLLFGRLELAEVSITYSKIRVELDAEGASPWSKPIAGLKRMVERGRFVGRSPVERLVVNQSSLTARDARTGSTSTFDDINLLLSWPSADSAFDMGGTFRWRGELVTVAIADVNPHLLMAGRTSELSARVSGPGARLVLTGTARGGTDVRVTGQSSLEIKSARDFARWSGAELPLAPMVDLFGLEGAFDARRESVSWREVRVTLGPDTLDGALVARLDKGRLALNGTLAAERLDLTPFVAPLVQAQTASGPWSGDDLSLDAQTRADLDLRVSATAARAGALRLEDLALSVQVKAGRIEASLGRSTLNRGSVRARLALLSTPQGVDLKTQGTFERVDIAGLMSDIGQGRWMSGTAQGQFNLDGLGPSPAELVSSLHGRAAMNVRAGELIGIGVPEALRRVERRPLSLDWRNGRTPFDQLGVQLAVANGVALVTEGTLSSPAVRGTIQGRLSMVDRMVAARALFEGVPAPAVAASASLPPALAFDLVGPWTDVAVVPDAKALIERSGAARSLLPEIRIHPDGHDAMRQRESAAQ</sequence>
<dbReference type="AlphaFoldDB" id="A0A5B2VFW4"/>
<dbReference type="RefSeq" id="WP_149816729.1">
    <property type="nucleotide sequence ID" value="NZ_VUOA01000018.1"/>
</dbReference>
<keyword evidence="3" id="KW-1185">Reference proteome</keyword>
<dbReference type="InterPro" id="IPR052894">
    <property type="entry name" value="AsmA-related"/>
</dbReference>
<dbReference type="Pfam" id="PF05170">
    <property type="entry name" value="AsmA"/>
    <property type="match status" value="1"/>
</dbReference>
<dbReference type="GO" id="GO:0090313">
    <property type="term" value="P:regulation of protein targeting to membrane"/>
    <property type="evidence" value="ECO:0007669"/>
    <property type="project" value="TreeGrafter"/>
</dbReference>
<reference evidence="2 3" key="2">
    <citation type="submission" date="2019-09" db="EMBL/GenBank/DDBJ databases">
        <authorList>
            <person name="Jin C."/>
        </authorList>
    </citation>
    <scope>NUCLEOTIDE SEQUENCE [LARGE SCALE GENOMIC DNA]</scope>
    <source>
        <strain evidence="2 3">BN140002</strain>
    </source>
</reference>
<reference evidence="2 3" key="1">
    <citation type="submission" date="2019-09" db="EMBL/GenBank/DDBJ databases">
        <title>Salinarimonas rosea gen. nov., sp. nov., a new member of the a-2 subgroup of the Proteobacteria.</title>
        <authorList>
            <person name="Liu J."/>
        </authorList>
    </citation>
    <scope>NUCLEOTIDE SEQUENCE [LARGE SCALE GENOMIC DNA]</scope>
    <source>
        <strain evidence="2 3">BN140002</strain>
    </source>
</reference>
<dbReference type="GO" id="GO:0005886">
    <property type="term" value="C:plasma membrane"/>
    <property type="evidence" value="ECO:0007669"/>
    <property type="project" value="TreeGrafter"/>
</dbReference>
<comment type="caution">
    <text evidence="2">The sequence shown here is derived from an EMBL/GenBank/DDBJ whole genome shotgun (WGS) entry which is preliminary data.</text>
</comment>
<name>A0A5B2VFW4_9HYPH</name>
<gene>
    <name evidence="2" type="ORF">F0L46_08750</name>
</gene>
<evidence type="ECO:0000259" key="1">
    <source>
        <dbReference type="Pfam" id="PF05170"/>
    </source>
</evidence>
<evidence type="ECO:0000313" key="2">
    <source>
        <dbReference type="EMBL" id="KAA2237755.1"/>
    </source>
</evidence>
<dbReference type="OrthoDB" id="8003028at2"/>
<proteinExistence type="predicted"/>
<dbReference type="PANTHER" id="PTHR30441">
    <property type="entry name" value="DUF748 DOMAIN-CONTAINING PROTEIN"/>
    <property type="match status" value="1"/>
</dbReference>
<feature type="domain" description="AsmA" evidence="1">
    <location>
        <begin position="310"/>
        <end position="519"/>
    </location>
</feature>
<organism evidence="2 3">
    <name type="scientific">Salinarimonas soli</name>
    <dbReference type="NCBI Taxonomy" id="1638099"/>
    <lineage>
        <taxon>Bacteria</taxon>
        <taxon>Pseudomonadati</taxon>
        <taxon>Pseudomonadota</taxon>
        <taxon>Alphaproteobacteria</taxon>
        <taxon>Hyphomicrobiales</taxon>
        <taxon>Salinarimonadaceae</taxon>
        <taxon>Salinarimonas</taxon>
    </lineage>
</organism>
<protein>
    <submittedName>
        <fullName evidence="2">AsmA family protein</fullName>
    </submittedName>
</protein>
<dbReference type="PANTHER" id="PTHR30441:SF4">
    <property type="entry name" value="PROTEIN ASMA"/>
    <property type="match status" value="1"/>
</dbReference>
<dbReference type="EMBL" id="VUOA01000018">
    <property type="protein sequence ID" value="KAA2237755.1"/>
    <property type="molecule type" value="Genomic_DNA"/>
</dbReference>
<evidence type="ECO:0000313" key="3">
    <source>
        <dbReference type="Proteomes" id="UP000323142"/>
    </source>
</evidence>
<accession>A0A5B2VFW4</accession>